<dbReference type="InterPro" id="IPR015943">
    <property type="entry name" value="WD40/YVTN_repeat-like_dom_sf"/>
</dbReference>
<dbReference type="STRING" id="74557.A0A1W0A4I0"/>
<evidence type="ECO:0000259" key="5">
    <source>
        <dbReference type="PROSITE" id="PS50106"/>
    </source>
</evidence>
<protein>
    <recommendedName>
        <fullName evidence="9">V-SNARE coiled-coil homology domain-containing protein</fullName>
    </recommendedName>
</protein>
<dbReference type="Pfam" id="PF17820">
    <property type="entry name" value="PDZ_6"/>
    <property type="match status" value="1"/>
</dbReference>
<dbReference type="OrthoDB" id="19944at2759"/>
<evidence type="ECO:0000256" key="2">
    <source>
        <dbReference type="ARBA" id="ARBA00022490"/>
    </source>
</evidence>
<dbReference type="GO" id="GO:0045159">
    <property type="term" value="F:myosin II binding"/>
    <property type="evidence" value="ECO:0007669"/>
    <property type="project" value="TreeGrafter"/>
</dbReference>
<dbReference type="Proteomes" id="UP000243217">
    <property type="component" value="Unassembled WGS sequence"/>
</dbReference>
<dbReference type="SMART" id="SM00320">
    <property type="entry name" value="WD40"/>
    <property type="match status" value="5"/>
</dbReference>
<dbReference type="InterPro" id="IPR001478">
    <property type="entry name" value="PDZ"/>
</dbReference>
<comment type="caution">
    <text evidence="7">The sequence shown here is derived from an EMBL/GenBank/DDBJ whole genome shotgun (WGS) entry which is preliminary data.</text>
</comment>
<dbReference type="CDD" id="cd15873">
    <property type="entry name" value="R-SNARE_STXBP5_6"/>
    <property type="match status" value="1"/>
</dbReference>
<dbReference type="SMART" id="SM00228">
    <property type="entry name" value="PDZ"/>
    <property type="match status" value="2"/>
</dbReference>
<dbReference type="InterPro" id="IPR041489">
    <property type="entry name" value="PDZ_6"/>
</dbReference>
<feature type="non-terminal residue" evidence="7">
    <location>
        <position position="1"/>
    </location>
</feature>
<dbReference type="GO" id="GO:0019905">
    <property type="term" value="F:syntaxin binding"/>
    <property type="evidence" value="ECO:0007669"/>
    <property type="project" value="TreeGrafter"/>
</dbReference>
<dbReference type="PANTHER" id="PTHR10241">
    <property type="entry name" value="LETHAL 2 GIANT LARVAE PROTEIN"/>
    <property type="match status" value="1"/>
</dbReference>
<accession>A0A1W0A4I0</accession>
<dbReference type="InterPro" id="IPR011047">
    <property type="entry name" value="Quinoprotein_ADH-like_sf"/>
</dbReference>
<gene>
    <name evidence="7" type="ORF">THRCLA_02677</name>
</gene>
<dbReference type="PROSITE" id="PS50892">
    <property type="entry name" value="V_SNARE"/>
    <property type="match status" value="1"/>
</dbReference>
<name>A0A1W0A4I0_9STRA</name>
<evidence type="ECO:0000259" key="6">
    <source>
        <dbReference type="PROSITE" id="PS50892"/>
    </source>
</evidence>
<dbReference type="EMBL" id="JNBS01000498">
    <property type="protein sequence ID" value="OQS05138.1"/>
    <property type="molecule type" value="Genomic_DNA"/>
</dbReference>
<dbReference type="PANTHER" id="PTHR10241:SF25">
    <property type="entry name" value="TOMOSYN, ISOFORM C"/>
    <property type="match status" value="1"/>
</dbReference>
<evidence type="ECO:0000256" key="3">
    <source>
        <dbReference type="PROSITE-ProRule" id="PRU00290"/>
    </source>
</evidence>
<evidence type="ECO:0000313" key="8">
    <source>
        <dbReference type="Proteomes" id="UP000243217"/>
    </source>
</evidence>
<organism evidence="7 8">
    <name type="scientific">Thraustotheca clavata</name>
    <dbReference type="NCBI Taxonomy" id="74557"/>
    <lineage>
        <taxon>Eukaryota</taxon>
        <taxon>Sar</taxon>
        <taxon>Stramenopiles</taxon>
        <taxon>Oomycota</taxon>
        <taxon>Saprolegniomycetes</taxon>
        <taxon>Saprolegniales</taxon>
        <taxon>Achlyaceae</taxon>
        <taxon>Thraustotheca</taxon>
    </lineage>
</organism>
<comment type="subcellular location">
    <subcellularLocation>
        <location evidence="1">Cytoplasm</location>
    </subcellularLocation>
</comment>
<dbReference type="InterPro" id="IPR042855">
    <property type="entry name" value="V_SNARE_CC"/>
</dbReference>
<reference evidence="7 8" key="1">
    <citation type="journal article" date="2014" name="Genome Biol. Evol.">
        <title>The secreted proteins of Achlya hypogyna and Thraustotheca clavata identify the ancestral oomycete secretome and reveal gene acquisitions by horizontal gene transfer.</title>
        <authorList>
            <person name="Misner I."/>
            <person name="Blouin N."/>
            <person name="Leonard G."/>
            <person name="Richards T.A."/>
            <person name="Lane C.E."/>
        </authorList>
    </citation>
    <scope>NUCLEOTIDE SEQUENCE [LARGE SCALE GENOMIC DNA]</scope>
    <source>
        <strain evidence="7 8">ATCC 34112</strain>
    </source>
</reference>
<dbReference type="InterPro" id="IPR036034">
    <property type="entry name" value="PDZ_sf"/>
</dbReference>
<dbReference type="GO" id="GO:0006893">
    <property type="term" value="P:Golgi to plasma membrane transport"/>
    <property type="evidence" value="ECO:0007669"/>
    <property type="project" value="TreeGrafter"/>
</dbReference>
<feature type="domain" description="PDZ" evidence="5">
    <location>
        <begin position="1224"/>
        <end position="1258"/>
    </location>
</feature>
<feature type="region of interest" description="Disordered" evidence="4">
    <location>
        <begin position="1288"/>
        <end position="1315"/>
    </location>
</feature>
<feature type="domain" description="V-SNARE coiled-coil homology" evidence="6">
    <location>
        <begin position="1011"/>
        <end position="1071"/>
    </location>
</feature>
<dbReference type="PROSITE" id="PS50106">
    <property type="entry name" value="PDZ"/>
    <property type="match status" value="1"/>
</dbReference>
<evidence type="ECO:0008006" key="9">
    <source>
        <dbReference type="Google" id="ProtNLM"/>
    </source>
</evidence>
<proteinExistence type="predicted"/>
<dbReference type="GO" id="GO:0005096">
    <property type="term" value="F:GTPase activator activity"/>
    <property type="evidence" value="ECO:0007669"/>
    <property type="project" value="TreeGrafter"/>
</dbReference>
<dbReference type="CDD" id="cd00136">
    <property type="entry name" value="PDZ_canonical"/>
    <property type="match status" value="1"/>
</dbReference>
<dbReference type="Gene3D" id="2.30.42.10">
    <property type="match status" value="1"/>
</dbReference>
<keyword evidence="8" id="KW-1185">Reference proteome</keyword>
<evidence type="ECO:0000256" key="1">
    <source>
        <dbReference type="ARBA" id="ARBA00004496"/>
    </source>
</evidence>
<dbReference type="InterPro" id="IPR001680">
    <property type="entry name" value="WD40_rpt"/>
</dbReference>
<dbReference type="Gene3D" id="2.130.10.10">
    <property type="entry name" value="YVTN repeat-like/Quinoprotein amine dehydrogenase"/>
    <property type="match status" value="2"/>
</dbReference>
<keyword evidence="3" id="KW-0175">Coiled coil</keyword>
<dbReference type="SUPFAM" id="SSF50156">
    <property type="entry name" value="PDZ domain-like"/>
    <property type="match status" value="1"/>
</dbReference>
<dbReference type="SUPFAM" id="SSF50998">
    <property type="entry name" value="Quinoprotein alcohol dehydrogenase-like"/>
    <property type="match status" value="2"/>
</dbReference>
<evidence type="ECO:0000256" key="4">
    <source>
        <dbReference type="SAM" id="MobiDB-lite"/>
    </source>
</evidence>
<dbReference type="GO" id="GO:0005886">
    <property type="term" value="C:plasma membrane"/>
    <property type="evidence" value="ECO:0007669"/>
    <property type="project" value="TreeGrafter"/>
</dbReference>
<dbReference type="GO" id="GO:0005737">
    <property type="term" value="C:cytoplasm"/>
    <property type="evidence" value="ECO:0007669"/>
    <property type="project" value="UniProtKB-SubCell"/>
</dbReference>
<keyword evidence="2" id="KW-0963">Cytoplasm</keyword>
<dbReference type="SUPFAM" id="SSF58038">
    <property type="entry name" value="SNARE fusion complex"/>
    <property type="match status" value="1"/>
</dbReference>
<sequence length="1315" mass="144856">NWYPKEEMGNQSSARRTSLRERVTSMAQSGKDDVLEDSSRLMPDMFEISLSGHHGLPSQPNLMCFVPQYELLAVAAGSQHIKLYGREGIERFVLCASVAQGSLGAVASFLQCTSNDRLIFVSSDSGVQVIDLKHLQDEKQVVIAQLPPSWTTCRITAVETIKAQKSASFFFLALDDGSIRVVEEETCEFSTYEINLSDVDLQETKDMTINAMASNPADANQLLIAYDSILIVWDIAKQKATFKTTATSSVSSVAWHLSGKRFAAGLTDGSFAIYRTDKQQSMVFPLEKDPIVRLNWYTNDVTSPGILMTAQGSTVNLMYCPSNLSPKEAMSEMAKANFQWQTTKLSIPSTVMDVVWTSHVDKMETACAPFTCIVLAGDPMGGIFPMIHLYPVPCTVLASKDEFIWHDANSARLSLTELDQISCMQIINLSGSNGALRDDLFATFENGQPQDQVLGWTNPLRGGTLEIIHSSLSQEICQNLSPSDFKRVTLLVTGHASKVNICELLPRANGIGTGHLSLLHSVCLDQAELTSMDITCLHFCPQSKLLLVGMVSGEVAVFSFQESFQFVFSLHVHSNAIEKIALCASAGYVVLSDTFGVVSIIHLDSQEYKLAIFDISGDDPISVNSLAIHCNNLYVGRGNGQVELYDLYSADLLQSYSISDSAPEAISHLALLQENGCQVQQSLHLNEILEKNSQDNASDEIVLRIGELLKASSIPKLLVDPESLVTVELPTGPLGIFLQDENLERVVVNAFVPGDENARIMQTHGIQPNYTLVGINGNDITSIPKNDVVDLIAMLNEKTKQLTFTKPAEQPYVLCTKGRSVAIFCTSKPPTDPSRGNFKQCVDVDSLIELRSSIVAITSCSIPIDDKLETAFIVFDDSGYVYVLAIPSLRVVWSASLPSTFQSGYAFECTYAEISSNTGEIVLSISGGDLLRYSIFSPAISTELSMLQWMTSKIDFQSHEMEWMEKEDVVMERKNSGFFNLFTSTKDVFIMPSKETVERQKLLGDRPNKANQSTPQAGLGATMNALNEASQNLHLRGEKLADLGEKTEALKRNADEFYQTMKAFNQKQAKKKWRISYFEGFAPQLLFKVRFILEAPGMGHTWSSTKDEYYVGSTSPYTMNSFSSGTLSHDRKTDVIYDVHDGQEILVIGSRTCLPLLEAKGKKTKQTDLLKRLGLVVHTSGSRLTRSALVVITDLLRLDGNKLVPRNKTWGNIPTNWPSTSIKGPAEASGALRIGDIIYSINGVKVVNKTRSQVMKLIAEQSSHPLVLTFRHGEGVAPVQWENEYCFDPPEGEYKEPENEWGAAQPPKIGGSVSI</sequence>
<dbReference type="GO" id="GO:0006887">
    <property type="term" value="P:exocytosis"/>
    <property type="evidence" value="ECO:0007669"/>
    <property type="project" value="TreeGrafter"/>
</dbReference>
<evidence type="ECO:0000313" key="7">
    <source>
        <dbReference type="EMBL" id="OQS05138.1"/>
    </source>
</evidence>
<dbReference type="Gene3D" id="1.20.5.110">
    <property type="match status" value="1"/>
</dbReference>